<accession>A0ABM0R0T2</accession>
<keyword evidence="1" id="KW-1185">Reference proteome</keyword>
<dbReference type="RefSeq" id="XP_008574223.1">
    <property type="nucleotide sequence ID" value="XM_008576001.1"/>
</dbReference>
<evidence type="ECO:0000313" key="1">
    <source>
        <dbReference type="Proteomes" id="UP000694923"/>
    </source>
</evidence>
<dbReference type="Gene3D" id="3.30.160.60">
    <property type="entry name" value="Classic Zinc Finger"/>
    <property type="match status" value="1"/>
</dbReference>
<proteinExistence type="predicted"/>
<dbReference type="GeneID" id="103593076"/>
<gene>
    <name evidence="2" type="primary">LOC103593076</name>
</gene>
<name>A0ABM0R0T2_GALVR</name>
<protein>
    <submittedName>
        <fullName evidence="2">Zinc finger protein 680-like</fullName>
    </submittedName>
</protein>
<reference evidence="2" key="1">
    <citation type="submission" date="2025-08" db="UniProtKB">
        <authorList>
            <consortium name="RefSeq"/>
        </authorList>
    </citation>
    <scope>IDENTIFICATION</scope>
</reference>
<sequence length="53" mass="6073">METIQMWHSSGTLNSGLTSGHQGIYTGENHYKCNEDGKLFNQFSQWITHKKNS</sequence>
<dbReference type="Proteomes" id="UP000694923">
    <property type="component" value="Unplaced"/>
</dbReference>
<dbReference type="SUPFAM" id="SSF57667">
    <property type="entry name" value="beta-beta-alpha zinc fingers"/>
    <property type="match status" value="1"/>
</dbReference>
<evidence type="ECO:0000313" key="2">
    <source>
        <dbReference type="RefSeq" id="XP_008574223.1"/>
    </source>
</evidence>
<organism evidence="1 2">
    <name type="scientific">Galeopterus variegatus</name>
    <name type="common">Malayan flying lemur</name>
    <name type="synonym">Cynocephalus variegatus</name>
    <dbReference type="NCBI Taxonomy" id="482537"/>
    <lineage>
        <taxon>Eukaryota</taxon>
        <taxon>Metazoa</taxon>
        <taxon>Chordata</taxon>
        <taxon>Craniata</taxon>
        <taxon>Vertebrata</taxon>
        <taxon>Euteleostomi</taxon>
        <taxon>Mammalia</taxon>
        <taxon>Eutheria</taxon>
        <taxon>Euarchontoglires</taxon>
        <taxon>Dermoptera</taxon>
        <taxon>Cynocephalidae</taxon>
        <taxon>Galeopterus</taxon>
    </lineage>
</organism>
<dbReference type="InterPro" id="IPR036236">
    <property type="entry name" value="Znf_C2H2_sf"/>
</dbReference>